<dbReference type="InterPro" id="IPR010642">
    <property type="entry name" value="Invasion_prot_B"/>
</dbReference>
<evidence type="ECO:0000313" key="2">
    <source>
        <dbReference type="EMBL" id="ACT57786.1"/>
    </source>
</evidence>
<dbReference type="eggNOG" id="COG5342">
    <property type="taxonomic scope" value="Bacteria"/>
</dbReference>
<name>C6XKV7_HIRBI</name>
<dbReference type="Proteomes" id="UP000002745">
    <property type="component" value="Chromosome"/>
</dbReference>
<dbReference type="HOGENOM" id="CLU_100562_1_1_5"/>
<proteinExistence type="predicted"/>
<reference evidence="3" key="1">
    <citation type="journal article" date="2011" name="J. Bacteriol.">
        <title>Genome sequences of eight morphologically diverse alphaproteobacteria.</title>
        <authorList>
            <consortium name="US DOE Joint Genome Institute"/>
            <person name="Brown P.J."/>
            <person name="Kysela D.T."/>
            <person name="Buechlein A."/>
            <person name="Hemmerich C."/>
            <person name="Brun Y.V."/>
        </authorList>
    </citation>
    <scope>NUCLEOTIDE SEQUENCE [LARGE SCALE GENOMIC DNA]</scope>
    <source>
        <strain evidence="3">ATCC 49814 / DSM 5838 / IFAM 1418</strain>
    </source>
</reference>
<dbReference type="Pfam" id="PF06776">
    <property type="entry name" value="IalB"/>
    <property type="match status" value="1"/>
</dbReference>
<feature type="signal peptide" evidence="1">
    <location>
        <begin position="1"/>
        <end position="37"/>
    </location>
</feature>
<protein>
    <submittedName>
        <fullName evidence="2">Uncharacterized protein</fullName>
    </submittedName>
</protein>
<organism evidence="2 3">
    <name type="scientific">Hirschia baltica (strain ATCC 49814 / DSM 5838 / IFAM 1418)</name>
    <dbReference type="NCBI Taxonomy" id="582402"/>
    <lineage>
        <taxon>Bacteria</taxon>
        <taxon>Pseudomonadati</taxon>
        <taxon>Pseudomonadota</taxon>
        <taxon>Alphaproteobacteria</taxon>
        <taxon>Hyphomonadales</taxon>
        <taxon>Hyphomonadaceae</taxon>
        <taxon>Hirschia</taxon>
    </lineage>
</organism>
<evidence type="ECO:0000256" key="1">
    <source>
        <dbReference type="SAM" id="SignalP"/>
    </source>
</evidence>
<feature type="chain" id="PRO_5002971406" evidence="1">
    <location>
        <begin position="38"/>
        <end position="181"/>
    </location>
</feature>
<keyword evidence="1" id="KW-0732">Signal</keyword>
<sequence length="181" mass="19956">MNRYFTDQSAMKCFASSMRYFLCFCILSISASTAANAQVKAIGSFKDWQVFTQEVDGDLVCFAATAASDKAPQDVVHGDVHFFVANWKSGAGKSQPSLKVGYELRDDLPPEVVIGRERWRMYTAGNEGFLEDKNENSVVRSLKRGTTLRVEAVSARDTRTAYHFSLSGSSAAIDRAEAACR</sequence>
<gene>
    <name evidence="2" type="ordered locus">Hbal_0084</name>
</gene>
<dbReference type="RefSeq" id="WP_012777944.1">
    <property type="nucleotide sequence ID" value="NC_012982.1"/>
</dbReference>
<dbReference type="InterPro" id="IPR038696">
    <property type="entry name" value="IalB_sf"/>
</dbReference>
<dbReference type="EMBL" id="CP001678">
    <property type="protein sequence ID" value="ACT57786.1"/>
    <property type="molecule type" value="Genomic_DNA"/>
</dbReference>
<keyword evidence="3" id="KW-1185">Reference proteome</keyword>
<evidence type="ECO:0000313" key="3">
    <source>
        <dbReference type="Proteomes" id="UP000002745"/>
    </source>
</evidence>
<dbReference type="KEGG" id="hba:Hbal_0084"/>
<accession>C6XKV7</accession>
<dbReference type="Gene3D" id="2.60.40.1880">
    <property type="entry name" value="Invasion associated locus B (IalB) protein"/>
    <property type="match status" value="1"/>
</dbReference>
<dbReference type="STRING" id="582402.Hbal_0084"/>
<dbReference type="AlphaFoldDB" id="C6XKV7"/>